<organism evidence="1 2">
    <name type="scientific">Gossypium arboreum</name>
    <name type="common">Tree cotton</name>
    <name type="synonym">Gossypium nanking</name>
    <dbReference type="NCBI Taxonomy" id="29729"/>
    <lineage>
        <taxon>Eukaryota</taxon>
        <taxon>Viridiplantae</taxon>
        <taxon>Streptophyta</taxon>
        <taxon>Embryophyta</taxon>
        <taxon>Tracheophyta</taxon>
        <taxon>Spermatophyta</taxon>
        <taxon>Magnoliopsida</taxon>
        <taxon>eudicotyledons</taxon>
        <taxon>Gunneridae</taxon>
        <taxon>Pentapetalae</taxon>
        <taxon>rosids</taxon>
        <taxon>malvids</taxon>
        <taxon>Malvales</taxon>
        <taxon>Malvaceae</taxon>
        <taxon>Malvoideae</taxon>
        <taxon>Gossypium</taxon>
    </lineage>
</organism>
<accession>A0A0B0N271</accession>
<protein>
    <submittedName>
        <fullName evidence="1">Protein FMP27, mitochondrial</fullName>
    </submittedName>
</protein>
<dbReference type="AlphaFoldDB" id="A0A0B0N271"/>
<proteinExistence type="predicted"/>
<sequence length="83" mass="9305">MKDIEATVSSKIVEDQHYTIELYFGRPLYGWQIGLVNSLFLPTRAETWACVLVVLLEGHFKMSLGRPHSRTHGCVAKSVLTTG</sequence>
<gene>
    <name evidence="1" type="ORF">F383_33555</name>
</gene>
<reference evidence="2" key="1">
    <citation type="submission" date="2014-09" db="EMBL/GenBank/DDBJ databases">
        <authorList>
            <person name="Mudge J."/>
            <person name="Ramaraj T."/>
            <person name="Lindquist I.E."/>
            <person name="Bharti A.K."/>
            <person name="Sundararajan A."/>
            <person name="Cameron C.T."/>
            <person name="Woodward J.E."/>
            <person name="May G.D."/>
            <person name="Brubaker C."/>
            <person name="Broadhvest J."/>
            <person name="Wilkins T.A."/>
        </authorList>
    </citation>
    <scope>NUCLEOTIDE SEQUENCE</scope>
    <source>
        <strain evidence="2">cv. AKA8401</strain>
    </source>
</reference>
<evidence type="ECO:0000313" key="2">
    <source>
        <dbReference type="Proteomes" id="UP000032142"/>
    </source>
</evidence>
<name>A0A0B0N271_GOSAR</name>
<comment type="caution">
    <text evidence="1">The sequence shown here is derived from an EMBL/GenBank/DDBJ whole genome shotgun (WGS) entry which is preliminary data.</text>
</comment>
<evidence type="ECO:0000313" key="1">
    <source>
        <dbReference type="EMBL" id="KHG07115.1"/>
    </source>
</evidence>
<keyword evidence="2" id="KW-1185">Reference proteome</keyword>
<dbReference type="EMBL" id="JRRC01467793">
    <property type="protein sequence ID" value="KHG07115.1"/>
    <property type="molecule type" value="Genomic_DNA"/>
</dbReference>
<dbReference type="Proteomes" id="UP000032142">
    <property type="component" value="Unassembled WGS sequence"/>
</dbReference>